<proteinExistence type="predicted"/>
<keyword evidence="2" id="KW-1185">Reference proteome</keyword>
<dbReference type="PROSITE" id="PS51257">
    <property type="entry name" value="PROKAR_LIPOPROTEIN"/>
    <property type="match status" value="1"/>
</dbReference>
<protein>
    <recommendedName>
        <fullName evidence="3">Cytochrome C</fullName>
    </recommendedName>
</protein>
<evidence type="ECO:0000313" key="1">
    <source>
        <dbReference type="EMBL" id="MDG4945446.1"/>
    </source>
</evidence>
<dbReference type="EMBL" id="JANCMU010000001">
    <property type="protein sequence ID" value="MDG4945446.1"/>
    <property type="molecule type" value="Genomic_DNA"/>
</dbReference>
<dbReference type="AlphaFoldDB" id="A0A9X4MZP8"/>
<accession>A0A9X4MZP8</accession>
<evidence type="ECO:0000313" key="2">
    <source>
        <dbReference type="Proteomes" id="UP001152599"/>
    </source>
</evidence>
<dbReference type="Proteomes" id="UP001152599">
    <property type="component" value="Unassembled WGS sequence"/>
</dbReference>
<evidence type="ECO:0008006" key="3">
    <source>
        <dbReference type="Google" id="ProtNLM"/>
    </source>
</evidence>
<organism evidence="1 2">
    <name type="scientific">Profundicola chukchiensis</name>
    <dbReference type="NCBI Taxonomy" id="2961959"/>
    <lineage>
        <taxon>Bacteria</taxon>
        <taxon>Pseudomonadati</taxon>
        <taxon>Bacteroidota</taxon>
        <taxon>Flavobacteriia</taxon>
        <taxon>Flavobacteriales</taxon>
        <taxon>Weeksellaceae</taxon>
        <taxon>Profundicola</taxon>
    </lineage>
</organism>
<name>A0A9X4MZP8_9FLAO</name>
<dbReference type="RefSeq" id="WP_304420057.1">
    <property type="nucleotide sequence ID" value="NZ_JANCMU010000001.1"/>
</dbReference>
<comment type="caution">
    <text evidence="1">The sequence shown here is derived from an EMBL/GenBank/DDBJ whole genome shotgun (WGS) entry which is preliminary data.</text>
</comment>
<gene>
    <name evidence="1" type="ORF">NMK71_03385</name>
</gene>
<reference evidence="1" key="1">
    <citation type="submission" date="2022-07" db="EMBL/GenBank/DDBJ databases">
        <title>Description and genome-wide analysis of Profundicola chukchiensis gen. nov., sp. nov., marine bacteria isolated from bottom sediments of the Chukchi Sea.</title>
        <authorList>
            <person name="Romanenko L."/>
            <person name="Otstavnykh N."/>
            <person name="Kurilenko V."/>
            <person name="Eremeev V."/>
            <person name="Velansky P."/>
            <person name="Mikhailov V."/>
            <person name="Isaeva M."/>
        </authorList>
    </citation>
    <scope>NUCLEOTIDE SEQUENCE</scope>
    <source>
        <strain evidence="1">KMM 9713</strain>
    </source>
</reference>
<sequence>MRILLSLSFILLISSCQEKKSKYVLDEKSEMAQLMLYMHASLDEVQLKIKNGENLGDYPEEFDKVIDAEMTDESMRSGSWESFANALIESEKALYNAAPEEQEQAYKNVVNSCLACHTSVGCSGPIPKIKKLSWKP</sequence>